<dbReference type="Proteomes" id="UP000521943">
    <property type="component" value="Unassembled WGS sequence"/>
</dbReference>
<feature type="region of interest" description="Disordered" evidence="1">
    <location>
        <begin position="111"/>
        <end position="173"/>
    </location>
</feature>
<organism evidence="2 3">
    <name type="scientific">Ephemerocybe angulata</name>
    <dbReference type="NCBI Taxonomy" id="980116"/>
    <lineage>
        <taxon>Eukaryota</taxon>
        <taxon>Fungi</taxon>
        <taxon>Dikarya</taxon>
        <taxon>Basidiomycota</taxon>
        <taxon>Agaricomycotina</taxon>
        <taxon>Agaricomycetes</taxon>
        <taxon>Agaricomycetidae</taxon>
        <taxon>Agaricales</taxon>
        <taxon>Agaricineae</taxon>
        <taxon>Psathyrellaceae</taxon>
        <taxon>Ephemerocybe</taxon>
    </lineage>
</organism>
<feature type="compositionally biased region" description="Basic and acidic residues" evidence="1">
    <location>
        <begin position="148"/>
        <end position="158"/>
    </location>
</feature>
<gene>
    <name evidence="2" type="ORF">DFP72DRAFT_1101098</name>
</gene>
<proteinExistence type="predicted"/>
<evidence type="ECO:0000256" key="1">
    <source>
        <dbReference type="SAM" id="MobiDB-lite"/>
    </source>
</evidence>
<dbReference type="EMBL" id="JACGCI010000015">
    <property type="protein sequence ID" value="KAF6759611.1"/>
    <property type="molecule type" value="Genomic_DNA"/>
</dbReference>
<keyword evidence="3" id="KW-1185">Reference proteome</keyword>
<comment type="caution">
    <text evidence="2">The sequence shown here is derived from an EMBL/GenBank/DDBJ whole genome shotgun (WGS) entry which is preliminary data.</text>
</comment>
<sequence length="173" mass="19653">MGFSANTLPPILSDSLKFLQNGRLPPVRKLIHRAADSNTLPPIRHCDQPFPGPLNLPPIRQHFPDQPFPGPLSLPTLRNIENRPLSAEEVEGTDNMARAPQPVQLQNVQWQPIAPNGNGPRGMKRTRDEEESEVTQAEILESFTTTKKAREQEPEHVKNGHWWTQEEEDDFYV</sequence>
<evidence type="ECO:0000313" key="3">
    <source>
        <dbReference type="Proteomes" id="UP000521943"/>
    </source>
</evidence>
<name>A0A8H6I6C1_9AGAR</name>
<protein>
    <submittedName>
        <fullName evidence="2">Uncharacterized protein</fullName>
    </submittedName>
</protein>
<accession>A0A8H6I6C1</accession>
<dbReference type="AlphaFoldDB" id="A0A8H6I6C1"/>
<evidence type="ECO:0000313" key="2">
    <source>
        <dbReference type="EMBL" id="KAF6759611.1"/>
    </source>
</evidence>
<reference evidence="2 3" key="1">
    <citation type="submission" date="2020-07" db="EMBL/GenBank/DDBJ databases">
        <title>Comparative genomics of pyrophilous fungi reveals a link between fire events and developmental genes.</title>
        <authorList>
            <consortium name="DOE Joint Genome Institute"/>
            <person name="Steindorff A.S."/>
            <person name="Carver A."/>
            <person name="Calhoun S."/>
            <person name="Stillman K."/>
            <person name="Liu H."/>
            <person name="Lipzen A."/>
            <person name="Pangilinan J."/>
            <person name="Labutti K."/>
            <person name="Bruns T.D."/>
            <person name="Grigoriev I.V."/>
        </authorList>
    </citation>
    <scope>NUCLEOTIDE SEQUENCE [LARGE SCALE GENOMIC DNA]</scope>
    <source>
        <strain evidence="2 3">CBS 144469</strain>
    </source>
</reference>